<feature type="compositionally biased region" description="Basic residues" evidence="8">
    <location>
        <begin position="421"/>
        <end position="430"/>
    </location>
</feature>
<feature type="region of interest" description="Disordered" evidence="8">
    <location>
        <begin position="402"/>
        <end position="469"/>
    </location>
</feature>
<comment type="caution">
    <text evidence="11">The sequence shown here is derived from an EMBL/GenBank/DDBJ whole genome shotgun (WGS) entry which is preliminary data.</text>
</comment>
<evidence type="ECO:0000256" key="9">
    <source>
        <dbReference type="SAM" id="Phobius"/>
    </source>
</evidence>
<keyword evidence="4" id="KW-0406">Ion transport</keyword>
<comment type="similarity">
    <text evidence="2">Belongs to the Ca(2+):cation antiporter (CaCA) (TC 2.A.19) family. SLC24A subfamily.</text>
</comment>
<dbReference type="Pfam" id="PF01699">
    <property type="entry name" value="Na_Ca_ex"/>
    <property type="match status" value="2"/>
</dbReference>
<feature type="transmembrane region" description="Helical" evidence="9">
    <location>
        <begin position="276"/>
        <end position="294"/>
    </location>
</feature>
<dbReference type="PANTHER" id="PTHR10846:SF72">
    <property type="entry name" value="SODIUM_POTASSIUM_CALCIUM EXCHANGER NCKX30C"/>
    <property type="match status" value="1"/>
</dbReference>
<dbReference type="GO" id="GO:0005262">
    <property type="term" value="F:calcium channel activity"/>
    <property type="evidence" value="ECO:0007669"/>
    <property type="project" value="TreeGrafter"/>
</dbReference>
<evidence type="ECO:0000259" key="10">
    <source>
        <dbReference type="Pfam" id="PF01699"/>
    </source>
</evidence>
<feature type="transmembrane region" description="Helical" evidence="9">
    <location>
        <begin position="633"/>
        <end position="650"/>
    </location>
</feature>
<evidence type="ECO:0000313" key="12">
    <source>
        <dbReference type="Proteomes" id="UP001175271"/>
    </source>
</evidence>
<evidence type="ECO:0000256" key="7">
    <source>
        <dbReference type="ARBA" id="ARBA00023136"/>
    </source>
</evidence>
<feature type="transmembrane region" description="Helical" evidence="9">
    <location>
        <begin position="662"/>
        <end position="687"/>
    </location>
</feature>
<dbReference type="NCBIfam" id="TIGR00367">
    <property type="entry name" value="calcium/sodium antiporter"/>
    <property type="match status" value="1"/>
</dbReference>
<feature type="transmembrane region" description="Helical" evidence="9">
    <location>
        <begin position="300"/>
        <end position="322"/>
    </location>
</feature>
<accession>A0AA39HQT8</accession>
<keyword evidence="4" id="KW-0109">Calcium transport</keyword>
<feature type="compositionally biased region" description="Polar residues" evidence="8">
    <location>
        <begin position="433"/>
        <end position="446"/>
    </location>
</feature>
<proteinExistence type="inferred from homology"/>
<feature type="transmembrane region" description="Helical" evidence="9">
    <location>
        <begin position="699"/>
        <end position="720"/>
    </location>
</feature>
<dbReference type="GO" id="GO:0008273">
    <property type="term" value="F:calcium, potassium:sodium antiporter activity"/>
    <property type="evidence" value="ECO:0007669"/>
    <property type="project" value="TreeGrafter"/>
</dbReference>
<evidence type="ECO:0000256" key="6">
    <source>
        <dbReference type="ARBA" id="ARBA00022989"/>
    </source>
</evidence>
<dbReference type="EMBL" id="JAUCMV010000003">
    <property type="protein sequence ID" value="KAK0410363.1"/>
    <property type="molecule type" value="Genomic_DNA"/>
</dbReference>
<evidence type="ECO:0000256" key="8">
    <source>
        <dbReference type="SAM" id="MobiDB-lite"/>
    </source>
</evidence>
<name>A0AA39HQT8_9BILA</name>
<evidence type="ECO:0000256" key="3">
    <source>
        <dbReference type="ARBA" id="ARBA00022449"/>
    </source>
</evidence>
<dbReference type="GO" id="GO:0005886">
    <property type="term" value="C:plasma membrane"/>
    <property type="evidence" value="ECO:0007669"/>
    <property type="project" value="TreeGrafter"/>
</dbReference>
<dbReference type="AlphaFoldDB" id="A0AA39HQT8"/>
<dbReference type="InterPro" id="IPR004837">
    <property type="entry name" value="NaCa_Exmemb"/>
</dbReference>
<dbReference type="GO" id="GO:0006874">
    <property type="term" value="P:intracellular calcium ion homeostasis"/>
    <property type="evidence" value="ECO:0007669"/>
    <property type="project" value="TreeGrafter"/>
</dbReference>
<reference evidence="11" key="1">
    <citation type="submission" date="2023-06" db="EMBL/GenBank/DDBJ databases">
        <title>Genomic analysis of the entomopathogenic nematode Steinernema hermaphroditum.</title>
        <authorList>
            <person name="Schwarz E.M."/>
            <person name="Heppert J.K."/>
            <person name="Baniya A."/>
            <person name="Schwartz H.T."/>
            <person name="Tan C.-H."/>
            <person name="Antoshechkin I."/>
            <person name="Sternberg P.W."/>
            <person name="Goodrich-Blair H."/>
            <person name="Dillman A.R."/>
        </authorList>
    </citation>
    <scope>NUCLEOTIDE SEQUENCE</scope>
    <source>
        <strain evidence="11">PS9179</strain>
        <tissue evidence="11">Whole animal</tissue>
    </source>
</reference>
<evidence type="ECO:0000313" key="11">
    <source>
        <dbReference type="EMBL" id="KAK0410363.1"/>
    </source>
</evidence>
<keyword evidence="3" id="KW-0050">Antiport</keyword>
<keyword evidence="5 9" id="KW-0812">Transmembrane</keyword>
<feature type="transmembrane region" description="Helical" evidence="9">
    <location>
        <begin position="591"/>
        <end position="612"/>
    </location>
</feature>
<evidence type="ECO:0000256" key="4">
    <source>
        <dbReference type="ARBA" id="ARBA00022568"/>
    </source>
</evidence>
<feature type="transmembrane region" description="Helical" evidence="9">
    <location>
        <begin position="242"/>
        <end position="264"/>
    </location>
</feature>
<feature type="transmembrane region" description="Helical" evidence="9">
    <location>
        <begin position="556"/>
        <end position="579"/>
    </location>
</feature>
<dbReference type="InterPro" id="IPR004481">
    <property type="entry name" value="K/Na/Ca-exchanger"/>
</dbReference>
<keyword evidence="7 9" id="KW-0472">Membrane</keyword>
<evidence type="ECO:0000256" key="5">
    <source>
        <dbReference type="ARBA" id="ARBA00022692"/>
    </source>
</evidence>
<evidence type="ECO:0000256" key="2">
    <source>
        <dbReference type="ARBA" id="ARBA00005364"/>
    </source>
</evidence>
<comment type="subcellular location">
    <subcellularLocation>
        <location evidence="1">Membrane</location>
        <topology evidence="1">Multi-pass membrane protein</topology>
    </subcellularLocation>
</comment>
<protein>
    <recommendedName>
        <fullName evidence="10">Sodium/calcium exchanger membrane region domain-containing protein</fullName>
    </recommendedName>
</protein>
<keyword evidence="4" id="KW-0813">Transport</keyword>
<evidence type="ECO:0000256" key="1">
    <source>
        <dbReference type="ARBA" id="ARBA00004141"/>
    </source>
</evidence>
<dbReference type="Proteomes" id="UP001175271">
    <property type="component" value="Unassembled WGS sequence"/>
</dbReference>
<feature type="transmembrane region" description="Helical" evidence="9">
    <location>
        <begin position="525"/>
        <end position="544"/>
    </location>
</feature>
<dbReference type="PANTHER" id="PTHR10846">
    <property type="entry name" value="SODIUM/POTASSIUM/CALCIUM EXCHANGER"/>
    <property type="match status" value="1"/>
</dbReference>
<dbReference type="FunFam" id="1.20.1420.30:FF:000004">
    <property type="entry name" value="Sodium/potassium/calcium exchanger 2 isoform 1"/>
    <property type="match status" value="1"/>
</dbReference>
<organism evidence="11 12">
    <name type="scientific">Steinernema hermaphroditum</name>
    <dbReference type="NCBI Taxonomy" id="289476"/>
    <lineage>
        <taxon>Eukaryota</taxon>
        <taxon>Metazoa</taxon>
        <taxon>Ecdysozoa</taxon>
        <taxon>Nematoda</taxon>
        <taxon>Chromadorea</taxon>
        <taxon>Rhabditida</taxon>
        <taxon>Tylenchina</taxon>
        <taxon>Panagrolaimomorpha</taxon>
        <taxon>Strongyloidoidea</taxon>
        <taxon>Steinernematidae</taxon>
        <taxon>Steinernema</taxon>
    </lineage>
</organism>
<feature type="transmembrane region" description="Helical" evidence="9">
    <location>
        <begin position="173"/>
        <end position="191"/>
    </location>
</feature>
<keyword evidence="12" id="KW-1185">Reference proteome</keyword>
<dbReference type="FunFam" id="1.20.1420.30:FF:000066">
    <property type="entry name" value="Na/Ca eXchangers"/>
    <property type="match status" value="1"/>
</dbReference>
<feature type="domain" description="Sodium/calcium exchanger membrane region" evidence="10">
    <location>
        <begin position="556"/>
        <end position="712"/>
    </location>
</feature>
<dbReference type="Gene3D" id="1.20.1420.30">
    <property type="entry name" value="NCX, central ion-binding region"/>
    <property type="match status" value="2"/>
</dbReference>
<gene>
    <name evidence="11" type="ORF">QR680_005089</name>
</gene>
<keyword evidence="4" id="KW-0106">Calcium</keyword>
<keyword evidence="6 9" id="KW-1133">Transmembrane helix</keyword>
<dbReference type="InterPro" id="IPR044880">
    <property type="entry name" value="NCX_ion-bd_dom_sf"/>
</dbReference>
<feature type="domain" description="Sodium/calcium exchanger membrane region" evidence="10">
    <location>
        <begin position="179"/>
        <end position="317"/>
    </location>
</feature>
<sequence length="730" mass="79923">MTSHRAVELQRLRRRAHRRVACVVCACLCVLLLFYVAIAAAQHAVQRHAHLFGDRIRSRLDAESEEAVAVVLLKERQTLVDEVTRILDPSAMAPLPEQRIQRAPATTRIDPSLARLLRVRRRRAVATMEPVEDAPMCGRRVQKGAEVANEDDDDNDVFPPDLFSLEQRRRGAIALHFCGLIYMFVALAIVCDEYFVPALGVITERLEISDDVAGATFMAAGGSAPEFFTSVFGVFITQNNVGIGTIVGSATFNILCVLAFCTLFSKTVLQLTWWPLFRDMTFYIVALFLLVVFFSDERVAWHEALAMLLIYVIYGIFMKYNVQLEQWVKRRLVRKTACTTVCASVSSSTSGAVGGSNGANGGAIATVSGGAYRSEHRRSIPVLHAGTMFRTGIVHMALDEGGDEHHHHRHQNGALETRPQSPKRRVHVRPLLKQSSMPQRPDSPQGSIRGCSSRLGMHETPGANGLPATNSVHGLEAQTLAKTNGNANGFGHHPAPRRMATVPSMVSSASEPEKPVDISWPSAPFAQILYVVLVPIVFPLYFTLPDVKKPTARKFVVVTFVGSVLWIALYSYLMVWWANTIGETLGIANEIMGLTVLAAGTSIPDLITSVIVARKGLGDMAVSSSIGSNMFDICVGLPVPWLVHFAVQFFRTGASASPFISVSSNGLLCSVGMLFLMLVVLVISVAITKWRMNKSFGVLMIFAYIVFCIFSVLLEMGLVVCPLRPAGLQC</sequence>